<dbReference type="EMBL" id="AVOT02061619">
    <property type="protein sequence ID" value="MBW0554810.1"/>
    <property type="molecule type" value="Genomic_DNA"/>
</dbReference>
<dbReference type="AlphaFoldDB" id="A0A9Q3PB58"/>
<dbReference type="Proteomes" id="UP000765509">
    <property type="component" value="Unassembled WGS sequence"/>
</dbReference>
<evidence type="ECO:0000313" key="2">
    <source>
        <dbReference type="Proteomes" id="UP000765509"/>
    </source>
</evidence>
<gene>
    <name evidence="1" type="ORF">O181_094525</name>
</gene>
<comment type="caution">
    <text evidence="1">The sequence shown here is derived from an EMBL/GenBank/DDBJ whole genome shotgun (WGS) entry which is preliminary data.</text>
</comment>
<organism evidence="1 2">
    <name type="scientific">Austropuccinia psidii MF-1</name>
    <dbReference type="NCBI Taxonomy" id="1389203"/>
    <lineage>
        <taxon>Eukaryota</taxon>
        <taxon>Fungi</taxon>
        <taxon>Dikarya</taxon>
        <taxon>Basidiomycota</taxon>
        <taxon>Pucciniomycotina</taxon>
        <taxon>Pucciniomycetes</taxon>
        <taxon>Pucciniales</taxon>
        <taxon>Sphaerophragmiaceae</taxon>
        <taxon>Austropuccinia</taxon>
    </lineage>
</organism>
<sequence>MPTLMQELASAPPTNHLCQKLRYSSTPATATPQSFILIVTILMLPPHPHDFPPILPPHIHPHPSLRFHTPSAYHPPAPAAPS</sequence>
<protein>
    <submittedName>
        <fullName evidence="1">Uncharacterized protein</fullName>
    </submittedName>
</protein>
<reference evidence="1" key="1">
    <citation type="submission" date="2021-03" db="EMBL/GenBank/DDBJ databases">
        <title>Draft genome sequence of rust myrtle Austropuccinia psidii MF-1, a brazilian biotype.</title>
        <authorList>
            <person name="Quecine M.C."/>
            <person name="Pachon D.M.R."/>
            <person name="Bonatelli M.L."/>
            <person name="Correr F.H."/>
            <person name="Franceschini L.M."/>
            <person name="Leite T.F."/>
            <person name="Margarido G.R.A."/>
            <person name="Almeida C.A."/>
            <person name="Ferrarezi J.A."/>
            <person name="Labate C.A."/>
        </authorList>
    </citation>
    <scope>NUCLEOTIDE SEQUENCE</scope>
    <source>
        <strain evidence="1">MF-1</strain>
    </source>
</reference>
<accession>A0A9Q3PB58</accession>
<proteinExistence type="predicted"/>
<name>A0A9Q3PB58_9BASI</name>
<evidence type="ECO:0000313" key="1">
    <source>
        <dbReference type="EMBL" id="MBW0554810.1"/>
    </source>
</evidence>
<keyword evidence="2" id="KW-1185">Reference proteome</keyword>